<evidence type="ECO:0000313" key="2">
    <source>
        <dbReference type="EMBL" id="KJR84191.1"/>
    </source>
</evidence>
<dbReference type="AlphaFoldDB" id="A0A0F2M7N9"/>
<feature type="compositionally biased region" description="Basic and acidic residues" evidence="1">
    <location>
        <begin position="72"/>
        <end position="94"/>
    </location>
</feature>
<organism evidence="2 3">
    <name type="scientific">Sporothrix schenckii 1099-18</name>
    <dbReference type="NCBI Taxonomy" id="1397361"/>
    <lineage>
        <taxon>Eukaryota</taxon>
        <taxon>Fungi</taxon>
        <taxon>Dikarya</taxon>
        <taxon>Ascomycota</taxon>
        <taxon>Pezizomycotina</taxon>
        <taxon>Sordariomycetes</taxon>
        <taxon>Sordariomycetidae</taxon>
        <taxon>Ophiostomatales</taxon>
        <taxon>Ophiostomataceae</taxon>
        <taxon>Sporothrix</taxon>
    </lineage>
</organism>
<reference evidence="2 3" key="1">
    <citation type="journal article" date="2014" name="BMC Genomics">
        <title>Comparative genomics of the major fungal agents of human and animal Sporotrichosis: Sporothrix schenckii and Sporothrix brasiliensis.</title>
        <authorList>
            <person name="Teixeira M.M."/>
            <person name="de Almeida L.G."/>
            <person name="Kubitschek-Barreira P."/>
            <person name="Alves F.L."/>
            <person name="Kioshima E.S."/>
            <person name="Abadio A.K."/>
            <person name="Fernandes L."/>
            <person name="Derengowski L.S."/>
            <person name="Ferreira K.S."/>
            <person name="Souza R.C."/>
            <person name="Ruiz J.C."/>
            <person name="de Andrade N.C."/>
            <person name="Paes H.C."/>
            <person name="Nicola A.M."/>
            <person name="Albuquerque P."/>
            <person name="Gerber A.L."/>
            <person name="Martins V.P."/>
            <person name="Peconick L.D."/>
            <person name="Neto A.V."/>
            <person name="Chaucanez C.B."/>
            <person name="Silva P.A."/>
            <person name="Cunha O.L."/>
            <person name="de Oliveira F.F."/>
            <person name="dos Santos T.C."/>
            <person name="Barros A.L."/>
            <person name="Soares M.A."/>
            <person name="de Oliveira L.M."/>
            <person name="Marini M.M."/>
            <person name="Villalobos-Duno H."/>
            <person name="Cunha M.M."/>
            <person name="de Hoog S."/>
            <person name="da Silveira J.F."/>
            <person name="Henrissat B."/>
            <person name="Nino-Vega G.A."/>
            <person name="Cisalpino P.S."/>
            <person name="Mora-Montes H.M."/>
            <person name="Almeida S.R."/>
            <person name="Stajich J.E."/>
            <person name="Lopes-Bezerra L.M."/>
            <person name="Vasconcelos A.T."/>
            <person name="Felipe M.S."/>
        </authorList>
    </citation>
    <scope>NUCLEOTIDE SEQUENCE [LARGE SCALE GENOMIC DNA]</scope>
    <source>
        <strain evidence="2 3">1099-18</strain>
    </source>
</reference>
<gene>
    <name evidence="2" type="ORF">SPSK_10008</name>
</gene>
<accession>A0A0F2M7N9</accession>
<evidence type="ECO:0000256" key="1">
    <source>
        <dbReference type="SAM" id="MobiDB-lite"/>
    </source>
</evidence>
<dbReference type="RefSeq" id="XP_016586867.1">
    <property type="nucleotide sequence ID" value="XM_016736571.1"/>
</dbReference>
<feature type="region of interest" description="Disordered" evidence="1">
    <location>
        <begin position="69"/>
        <end position="107"/>
    </location>
</feature>
<proteinExistence type="predicted"/>
<dbReference type="VEuPathDB" id="FungiDB:SPSK_10008"/>
<sequence>MHENGQKEKCEQGQDADTKIILNAARCDHPTFLFGTKVAIACKKVGRRHKPPNGKSSPLWPVQAGARFRVPTGEEHGDVSQRTEQTTRENDGNKKLQTHKGVSTSNIEKQLKTEMRFLVSHEMVRPGRKGRRNKER</sequence>
<name>A0A0F2M7N9_SPOSC</name>
<dbReference type="Proteomes" id="UP000033710">
    <property type="component" value="Unassembled WGS sequence"/>
</dbReference>
<protein>
    <submittedName>
        <fullName evidence="2">Uncharacterized protein</fullName>
    </submittedName>
</protein>
<dbReference type="EMBL" id="AXCR01000007">
    <property type="protein sequence ID" value="KJR84191.1"/>
    <property type="molecule type" value="Genomic_DNA"/>
</dbReference>
<reference evidence="2 3" key="2">
    <citation type="journal article" date="2015" name="Eukaryot. Cell">
        <title>Asexual propagation of a virulent clone complex in a human and feline outbreak of sporotrichosis.</title>
        <authorList>
            <person name="Teixeira Mde M."/>
            <person name="Rodrigues A.M."/>
            <person name="Tsui C.K."/>
            <person name="de Almeida L.G."/>
            <person name="Van Diepeningen A.D."/>
            <person name="van den Ende B.G."/>
            <person name="Fernandes G.F."/>
            <person name="Kano R."/>
            <person name="Hamelin R.C."/>
            <person name="Lopes-Bezerra L.M."/>
            <person name="Vasconcelos A.T."/>
            <person name="de Hoog S."/>
            <person name="de Camargo Z.P."/>
            <person name="Felipe M.S."/>
        </authorList>
    </citation>
    <scope>NUCLEOTIDE SEQUENCE [LARGE SCALE GENOMIC DNA]</scope>
    <source>
        <strain evidence="2 3">1099-18</strain>
    </source>
</reference>
<evidence type="ECO:0000313" key="3">
    <source>
        <dbReference type="Proteomes" id="UP000033710"/>
    </source>
</evidence>
<comment type="caution">
    <text evidence="2">The sequence shown here is derived from an EMBL/GenBank/DDBJ whole genome shotgun (WGS) entry which is preliminary data.</text>
</comment>
<dbReference type="GeneID" id="27671848"/>
<dbReference type="KEGG" id="ssck:SPSK_10008"/>